<organism evidence="1 2">
    <name type="scientific">Bacillus velezensis</name>
    <dbReference type="NCBI Taxonomy" id="492670"/>
    <lineage>
        <taxon>Bacteria</taxon>
        <taxon>Bacillati</taxon>
        <taxon>Bacillota</taxon>
        <taxon>Bacilli</taxon>
        <taxon>Bacillales</taxon>
        <taxon>Bacillaceae</taxon>
        <taxon>Bacillus</taxon>
        <taxon>Bacillus amyloliquefaciens group</taxon>
    </lineage>
</organism>
<dbReference type="Pfam" id="PF16219">
    <property type="entry name" value="DUF4879"/>
    <property type="match status" value="1"/>
</dbReference>
<dbReference type="RefSeq" id="WP_017419311.1">
    <property type="nucleotide sequence ID" value="NZ_AP024501.1"/>
</dbReference>
<reference evidence="2" key="1">
    <citation type="submission" date="2020-10" db="EMBL/GenBank/DDBJ databases">
        <title>Complete genome sequence of Bacillus velezensis NST6.</title>
        <authorList>
            <person name="Choi J."/>
        </authorList>
    </citation>
    <scope>NUCLEOTIDE SEQUENCE [LARGE SCALE GENOMIC DNA]</scope>
    <source>
        <strain evidence="2">NST6</strain>
    </source>
</reference>
<sequence>MKKRLVTLFAAAAAVLLLVSGLWAPSASAAPAPALTQIRIIGVTSDGQSYQWENIGPNQISASKPMKGTTGYLAVYFQGYPNNNTIQAFNNGTNITNLTSKALEDEYTKNGNIVTGYIKYYSVPLSYVSSGTFSFSATGLNGPYTPLSSGFFSIQVQS</sequence>
<dbReference type="Proteomes" id="UP000587477">
    <property type="component" value="Chromosome"/>
</dbReference>
<accession>A0A411A210</accession>
<evidence type="ECO:0000313" key="2">
    <source>
        <dbReference type="Proteomes" id="UP000587477"/>
    </source>
</evidence>
<protein>
    <submittedName>
        <fullName evidence="1">SPBc2 prophage-derived uncharacterized protein YolA</fullName>
    </submittedName>
</protein>
<dbReference type="InterPro" id="IPR032624">
    <property type="entry name" value="DUF4879"/>
</dbReference>
<dbReference type="EMBL" id="CP063687">
    <property type="protein sequence ID" value="QOY26473.1"/>
    <property type="molecule type" value="Genomic_DNA"/>
</dbReference>
<dbReference type="Gene3D" id="2.60.40.2870">
    <property type="match status" value="1"/>
</dbReference>
<proteinExistence type="predicted"/>
<gene>
    <name evidence="1" type="primary">yolA_1</name>
    <name evidence="1" type="ORF">BACVE_001436</name>
</gene>
<dbReference type="AlphaFoldDB" id="A0A411A210"/>
<evidence type="ECO:0000313" key="1">
    <source>
        <dbReference type="EMBL" id="QOY26473.1"/>
    </source>
</evidence>
<name>A0A411A210_BACVE</name>